<proteinExistence type="inferred from homology"/>
<dbReference type="Gene3D" id="3.40.50.300">
    <property type="entry name" value="P-loop containing nucleotide triphosphate hydrolases"/>
    <property type="match status" value="1"/>
</dbReference>
<dbReference type="GO" id="GO:0005829">
    <property type="term" value="C:cytosol"/>
    <property type="evidence" value="ECO:0007669"/>
    <property type="project" value="TreeGrafter"/>
</dbReference>
<dbReference type="GO" id="GO:0005524">
    <property type="term" value="F:ATP binding"/>
    <property type="evidence" value="ECO:0007669"/>
    <property type="project" value="UniProtKB-UniRule"/>
</dbReference>
<dbReference type="EMBL" id="CU466930">
    <property type="protein sequence ID" value="CAO80261.1"/>
    <property type="molecule type" value="Genomic_DNA"/>
</dbReference>
<evidence type="ECO:0000259" key="13">
    <source>
        <dbReference type="Pfam" id="PF02223"/>
    </source>
</evidence>
<dbReference type="FunFam" id="3.40.50.300:FF:000225">
    <property type="entry name" value="Thymidylate kinase"/>
    <property type="match status" value="1"/>
</dbReference>
<dbReference type="OrthoDB" id="9774907at2"/>
<dbReference type="RefSeq" id="WP_015424122.1">
    <property type="nucleotide sequence ID" value="NC_020449.1"/>
</dbReference>
<evidence type="ECO:0000256" key="6">
    <source>
        <dbReference type="ARBA" id="ARBA00022741"/>
    </source>
</evidence>
<accession>B0VG43</accession>
<dbReference type="EC" id="2.7.4.9" evidence="2 12"/>
<protein>
    <recommendedName>
        <fullName evidence="3 12">Thymidylate kinase</fullName>
        <ecNumber evidence="2 12">2.7.4.9</ecNumber>
    </recommendedName>
    <alternativeName>
        <fullName evidence="9 12">dTMP kinase</fullName>
    </alternativeName>
</protein>
<keyword evidence="6 12" id="KW-0547">Nucleotide-binding</keyword>
<dbReference type="HAMAP" id="MF_00165">
    <property type="entry name" value="Thymidylate_kinase"/>
    <property type="match status" value="1"/>
</dbReference>
<evidence type="ECO:0000256" key="10">
    <source>
        <dbReference type="ARBA" id="ARBA00048743"/>
    </source>
</evidence>
<gene>
    <name evidence="12 14" type="primary">tmk</name>
    <name evidence="14" type="ordered locus">CLOAM0356</name>
</gene>
<dbReference type="PANTHER" id="PTHR10344">
    <property type="entry name" value="THYMIDYLATE KINASE"/>
    <property type="match status" value="1"/>
</dbReference>
<dbReference type="CDD" id="cd01672">
    <property type="entry name" value="TMPK"/>
    <property type="match status" value="1"/>
</dbReference>
<keyword evidence="8 12" id="KW-0067">ATP-binding</keyword>
<dbReference type="SUPFAM" id="SSF52540">
    <property type="entry name" value="P-loop containing nucleoside triphosphate hydrolases"/>
    <property type="match status" value="1"/>
</dbReference>
<sequence>MENLTPKDSLSSKGLFITFEGIEGSGKTTQIIMLVEVLKAKGIPYVTTREPGGTKISEAIRDLLLNPKFMEMKPETELLLYCASRAQHTAELILPALEEGKIVISDRYFDSTYAYQGAARELDEEVINVLTRFSTYGRNPDLTFLLDLPVEVGLARIKNRNLDRLEQETLSFHEKVRRQFLSIANKYPSRYIVLDGESQAEIIHRQILSTLQPFIGE</sequence>
<comment type="similarity">
    <text evidence="1 12">Belongs to the thymidylate kinase family.</text>
</comment>
<dbReference type="GO" id="GO:0006227">
    <property type="term" value="P:dUDP biosynthetic process"/>
    <property type="evidence" value="ECO:0007669"/>
    <property type="project" value="TreeGrafter"/>
</dbReference>
<keyword evidence="4 12" id="KW-0808">Transferase</keyword>
<dbReference type="KEGG" id="caci:CLOAM0356"/>
<dbReference type="NCBIfam" id="TIGR00041">
    <property type="entry name" value="DTMP_kinase"/>
    <property type="match status" value="1"/>
</dbReference>
<dbReference type="Pfam" id="PF02223">
    <property type="entry name" value="Thymidylate_kin"/>
    <property type="match status" value="1"/>
</dbReference>
<dbReference type="eggNOG" id="COG0125">
    <property type="taxonomic scope" value="Bacteria"/>
</dbReference>
<keyword evidence="5 12" id="KW-0545">Nucleotide biosynthesis</keyword>
<evidence type="ECO:0000313" key="14">
    <source>
        <dbReference type="EMBL" id="CAO80261.1"/>
    </source>
</evidence>
<dbReference type="HOGENOM" id="CLU_049131_0_2_0"/>
<evidence type="ECO:0000256" key="4">
    <source>
        <dbReference type="ARBA" id="ARBA00022679"/>
    </source>
</evidence>
<evidence type="ECO:0000256" key="9">
    <source>
        <dbReference type="ARBA" id="ARBA00029962"/>
    </source>
</evidence>
<dbReference type="PROSITE" id="PS01331">
    <property type="entry name" value="THYMIDYLATE_KINASE"/>
    <property type="match status" value="1"/>
</dbReference>
<reference evidence="14 15" key="1">
    <citation type="journal article" date="2008" name="J. Bacteriol.">
        <title>'Candidatus Cloacamonas acidaminovorans': genome sequence reconstruction provides a first glimpse of a new bacterial division.</title>
        <authorList>
            <person name="Pelletier E."/>
            <person name="Kreimeyer A."/>
            <person name="Bocs S."/>
            <person name="Rouy Z."/>
            <person name="Gyapay G."/>
            <person name="Chouari R."/>
            <person name="Riviere D."/>
            <person name="Ganesan A."/>
            <person name="Daegelen P."/>
            <person name="Sghir A."/>
            <person name="Cohen G.N."/>
            <person name="Medigue C."/>
            <person name="Weissenbach J."/>
            <person name="Le Paslier D."/>
        </authorList>
    </citation>
    <scope>NUCLEOTIDE SEQUENCE [LARGE SCALE GENOMIC DNA]</scope>
    <source>
        <strain evidence="15">Evry</strain>
    </source>
</reference>
<dbReference type="InterPro" id="IPR018094">
    <property type="entry name" value="Thymidylate_kinase"/>
</dbReference>
<dbReference type="GO" id="GO:0006233">
    <property type="term" value="P:dTDP biosynthetic process"/>
    <property type="evidence" value="ECO:0007669"/>
    <property type="project" value="InterPro"/>
</dbReference>
<dbReference type="InterPro" id="IPR027417">
    <property type="entry name" value="P-loop_NTPase"/>
</dbReference>
<name>B0VG43_CLOAI</name>
<comment type="catalytic activity">
    <reaction evidence="10 12">
        <text>dTMP + ATP = dTDP + ADP</text>
        <dbReference type="Rhea" id="RHEA:13517"/>
        <dbReference type="ChEBI" id="CHEBI:30616"/>
        <dbReference type="ChEBI" id="CHEBI:58369"/>
        <dbReference type="ChEBI" id="CHEBI:63528"/>
        <dbReference type="ChEBI" id="CHEBI:456216"/>
        <dbReference type="EC" id="2.7.4.9"/>
    </reaction>
</comment>
<evidence type="ECO:0000256" key="11">
    <source>
        <dbReference type="ARBA" id="ARBA00057735"/>
    </source>
</evidence>
<evidence type="ECO:0000313" key="15">
    <source>
        <dbReference type="Proteomes" id="UP000002019"/>
    </source>
</evidence>
<dbReference type="STRING" id="459349.CLOAM0356"/>
<keyword evidence="7 12" id="KW-0418">Kinase</keyword>
<keyword evidence="15" id="KW-1185">Reference proteome</keyword>
<evidence type="ECO:0000256" key="5">
    <source>
        <dbReference type="ARBA" id="ARBA00022727"/>
    </source>
</evidence>
<feature type="domain" description="Thymidylate kinase-like" evidence="13">
    <location>
        <begin position="19"/>
        <end position="207"/>
    </location>
</feature>
<evidence type="ECO:0000256" key="1">
    <source>
        <dbReference type="ARBA" id="ARBA00009776"/>
    </source>
</evidence>
<dbReference type="InterPro" id="IPR018095">
    <property type="entry name" value="Thymidylate_kin_CS"/>
</dbReference>
<dbReference type="Proteomes" id="UP000002019">
    <property type="component" value="Chromosome"/>
</dbReference>
<evidence type="ECO:0000256" key="2">
    <source>
        <dbReference type="ARBA" id="ARBA00012980"/>
    </source>
</evidence>
<dbReference type="GO" id="GO:0004798">
    <property type="term" value="F:dTMP kinase activity"/>
    <property type="evidence" value="ECO:0007669"/>
    <property type="project" value="UniProtKB-UniRule"/>
</dbReference>
<dbReference type="AlphaFoldDB" id="B0VG43"/>
<evidence type="ECO:0000256" key="3">
    <source>
        <dbReference type="ARBA" id="ARBA00017144"/>
    </source>
</evidence>
<feature type="binding site" evidence="12">
    <location>
        <begin position="21"/>
        <end position="28"/>
    </location>
    <ligand>
        <name>ATP</name>
        <dbReference type="ChEBI" id="CHEBI:30616"/>
    </ligand>
</feature>
<evidence type="ECO:0000256" key="8">
    <source>
        <dbReference type="ARBA" id="ARBA00022840"/>
    </source>
</evidence>
<dbReference type="PANTHER" id="PTHR10344:SF4">
    <property type="entry name" value="UMP-CMP KINASE 2, MITOCHONDRIAL"/>
    <property type="match status" value="1"/>
</dbReference>
<comment type="function">
    <text evidence="11 12">Phosphorylation of dTMP to form dTDP in both de novo and salvage pathways of dTTP synthesis.</text>
</comment>
<organism evidence="14 15">
    <name type="scientific">Cloacimonas acidaminovorans (strain Evry)</name>
    <dbReference type="NCBI Taxonomy" id="459349"/>
    <lineage>
        <taxon>Bacteria</taxon>
        <taxon>Pseudomonadati</taxon>
        <taxon>Candidatus Cloacimonadota</taxon>
        <taxon>Candidatus Cloacimonadia</taxon>
        <taxon>Candidatus Cloacimonadales</taxon>
        <taxon>Candidatus Cloacimonadaceae</taxon>
        <taxon>Candidatus Cloacimonas</taxon>
    </lineage>
</organism>
<evidence type="ECO:0000256" key="7">
    <source>
        <dbReference type="ARBA" id="ARBA00022777"/>
    </source>
</evidence>
<dbReference type="InterPro" id="IPR039430">
    <property type="entry name" value="Thymidylate_kin-like_dom"/>
</dbReference>
<evidence type="ECO:0000256" key="12">
    <source>
        <dbReference type="HAMAP-Rule" id="MF_00165"/>
    </source>
</evidence>
<dbReference type="GO" id="GO:0006235">
    <property type="term" value="P:dTTP biosynthetic process"/>
    <property type="evidence" value="ECO:0007669"/>
    <property type="project" value="UniProtKB-UniRule"/>
</dbReference>